<dbReference type="EMBL" id="JAWDGP010003667">
    <property type="protein sequence ID" value="KAK3771876.1"/>
    <property type="molecule type" value="Genomic_DNA"/>
</dbReference>
<organism evidence="1 2">
    <name type="scientific">Elysia crispata</name>
    <name type="common">lettuce slug</name>
    <dbReference type="NCBI Taxonomy" id="231223"/>
    <lineage>
        <taxon>Eukaryota</taxon>
        <taxon>Metazoa</taxon>
        <taxon>Spiralia</taxon>
        <taxon>Lophotrochozoa</taxon>
        <taxon>Mollusca</taxon>
        <taxon>Gastropoda</taxon>
        <taxon>Heterobranchia</taxon>
        <taxon>Euthyneura</taxon>
        <taxon>Panpulmonata</taxon>
        <taxon>Sacoglossa</taxon>
        <taxon>Placobranchoidea</taxon>
        <taxon>Plakobranchidae</taxon>
        <taxon>Elysia</taxon>
    </lineage>
</organism>
<proteinExistence type="predicted"/>
<accession>A0AAE0ZN18</accession>
<name>A0AAE0ZN18_9GAST</name>
<protein>
    <submittedName>
        <fullName evidence="1">Uncharacterized protein</fullName>
    </submittedName>
</protein>
<comment type="caution">
    <text evidence="1">The sequence shown here is derived from an EMBL/GenBank/DDBJ whole genome shotgun (WGS) entry which is preliminary data.</text>
</comment>
<evidence type="ECO:0000313" key="1">
    <source>
        <dbReference type="EMBL" id="KAK3771876.1"/>
    </source>
</evidence>
<dbReference type="AlphaFoldDB" id="A0AAE0ZN18"/>
<dbReference type="Proteomes" id="UP001283361">
    <property type="component" value="Unassembled WGS sequence"/>
</dbReference>
<gene>
    <name evidence="1" type="ORF">RRG08_064130</name>
</gene>
<evidence type="ECO:0000313" key="2">
    <source>
        <dbReference type="Proteomes" id="UP001283361"/>
    </source>
</evidence>
<reference evidence="1" key="1">
    <citation type="journal article" date="2023" name="G3 (Bethesda)">
        <title>A reference genome for the long-term kleptoplast-retaining sea slug Elysia crispata morphotype clarki.</title>
        <authorList>
            <person name="Eastman K.E."/>
            <person name="Pendleton A.L."/>
            <person name="Shaikh M.A."/>
            <person name="Suttiyut T."/>
            <person name="Ogas R."/>
            <person name="Tomko P."/>
            <person name="Gavelis G."/>
            <person name="Widhalm J.R."/>
            <person name="Wisecaver J.H."/>
        </authorList>
    </citation>
    <scope>NUCLEOTIDE SEQUENCE</scope>
    <source>
        <strain evidence="1">ECLA1</strain>
    </source>
</reference>
<keyword evidence="2" id="KW-1185">Reference proteome</keyword>
<sequence>MAVEVDGAGRCNLTLVIVAAETNTSSCQILDPLPCQTRALAIDPESLTEALVLSSPWVTCITKFKYRAGTSFNMDRRRQCLIPAR</sequence>